<feature type="domain" description="Protein Lines C-terminal" evidence="3">
    <location>
        <begin position="622"/>
        <end position="657"/>
    </location>
</feature>
<dbReference type="Proteomes" id="UP000677803">
    <property type="component" value="Unassembled WGS sequence"/>
</dbReference>
<evidence type="ECO:0000256" key="1">
    <source>
        <dbReference type="SAM" id="MobiDB-lite"/>
    </source>
</evidence>
<protein>
    <submittedName>
        <fullName evidence="4">(Atlantic silverside) hypothetical protein</fullName>
    </submittedName>
</protein>
<reference evidence="4" key="1">
    <citation type="submission" date="2021-05" db="EMBL/GenBank/DDBJ databases">
        <authorList>
            <person name="Tigano A."/>
        </authorList>
    </citation>
    <scope>NUCLEOTIDE SEQUENCE</scope>
</reference>
<dbReference type="Pfam" id="PF14694">
    <property type="entry name" value="LINES_N"/>
    <property type="match status" value="1"/>
</dbReference>
<evidence type="ECO:0000313" key="5">
    <source>
        <dbReference type="Proteomes" id="UP000677803"/>
    </source>
</evidence>
<organism evidence="4 5">
    <name type="scientific">Menidia menidia</name>
    <name type="common">Atlantic silverside</name>
    <dbReference type="NCBI Taxonomy" id="238744"/>
    <lineage>
        <taxon>Eukaryota</taxon>
        <taxon>Metazoa</taxon>
        <taxon>Chordata</taxon>
        <taxon>Craniata</taxon>
        <taxon>Vertebrata</taxon>
        <taxon>Euteleostomi</taxon>
        <taxon>Actinopterygii</taxon>
        <taxon>Neopterygii</taxon>
        <taxon>Teleostei</taxon>
        <taxon>Neoteleostei</taxon>
        <taxon>Acanthomorphata</taxon>
        <taxon>Ovalentaria</taxon>
        <taxon>Atherinomorphae</taxon>
        <taxon>Atheriniformes</taxon>
        <taxon>Atherinopsidae</taxon>
        <taxon>Menidiinae</taxon>
        <taxon>Menidia</taxon>
    </lineage>
</organism>
<feature type="region of interest" description="Disordered" evidence="1">
    <location>
        <begin position="554"/>
        <end position="614"/>
    </location>
</feature>
<feature type="domain" description="Protein Lines N-terminal" evidence="2">
    <location>
        <begin position="161"/>
        <end position="500"/>
    </location>
</feature>
<evidence type="ECO:0000259" key="2">
    <source>
        <dbReference type="Pfam" id="PF14694"/>
    </source>
</evidence>
<dbReference type="InterPro" id="IPR029415">
    <property type="entry name" value="Lines_C"/>
</dbReference>
<accession>A0A8S4A9L9</accession>
<feature type="compositionally biased region" description="Acidic residues" evidence="1">
    <location>
        <begin position="554"/>
        <end position="567"/>
    </location>
</feature>
<name>A0A8S4A9L9_9TELE</name>
<dbReference type="PANTHER" id="PTHR16057">
    <property type="entry name" value="WINS1, 2 PROTEIN"/>
    <property type="match status" value="1"/>
</dbReference>
<dbReference type="InterPro" id="IPR024875">
    <property type="entry name" value="Protein_Lines"/>
</dbReference>
<sequence>MEVDGRQDSTAELFSCLSDAYECLVTSSPPKHPAAHVASALFSGLCEPPAELHGARWELTCLGLTVLGRALGSAAVPGRSPCWTDVLKTLFEDMEAMSQIVRLFQTGDVVVSHLAAKTASLYVVHLLNESGTVSSVWQEKCLQAFHSSVPGTELDACLWSLTDVLKKLLKGTREAVLLGKVLVTFDPSLRALTSKLLIEDRKEEGSGFGHHRGVTVCLLLDLLEALTAASWTCEAEVDLGPQTLIQSHSSALLTAVSCSSPYFVKRQILLLLKRALFQKLGEDWSLGGLKPSSGSSDTSVLARCVLTAVANNWLESVQVEPAAFFGGTRQVEAGEGQKPGGVMQRAVSLVVLKSVQLQMERAGAAGGVGGASDAWRFLRGLWGFLRRCCGSPAEPRHTCGWISVLFAEQDDDLMEASLTCLSIFLAYRQSPGRDGEAGLEAACASGCNPHCHFVLLLQSVSFDHSILLDFLISAETRFLEYFVLYLKYLREDWKGFAAACRSLHASDRSSADVSGGQRPADKAESSPCVQLVCRNAPLGDSSLGSGLRLVEYSSDESEAEDAEDPEMELGASGPFEATGLKHPGSPTAVPEEWNSSAERKAPPGRTLSGPGQASCDLSDRAVLCLSELKKVVARLHSKKLFPYNPSALLKLLSQVERRGQPS</sequence>
<dbReference type="AlphaFoldDB" id="A0A8S4A9L9"/>
<evidence type="ECO:0000313" key="4">
    <source>
        <dbReference type="EMBL" id="CAG5850476.1"/>
    </source>
</evidence>
<dbReference type="Pfam" id="PF14695">
    <property type="entry name" value="LINES_C"/>
    <property type="match status" value="1"/>
</dbReference>
<dbReference type="InterPro" id="IPR032794">
    <property type="entry name" value="LINES_N"/>
</dbReference>
<keyword evidence="5" id="KW-1185">Reference proteome</keyword>
<gene>
    <name evidence="4" type="ORF">MMEN_LOCUS155</name>
</gene>
<dbReference type="PANTHER" id="PTHR16057:SF1">
    <property type="entry name" value="PROTEIN LINES HOMOLOG 1"/>
    <property type="match status" value="1"/>
</dbReference>
<proteinExistence type="predicted"/>
<dbReference type="EMBL" id="CAJRST010000001">
    <property type="protein sequence ID" value="CAG5850476.1"/>
    <property type="molecule type" value="Genomic_DNA"/>
</dbReference>
<dbReference type="OrthoDB" id="8251209at2759"/>
<evidence type="ECO:0000259" key="3">
    <source>
        <dbReference type="Pfam" id="PF14695"/>
    </source>
</evidence>
<comment type="caution">
    <text evidence="4">The sequence shown here is derived from an EMBL/GenBank/DDBJ whole genome shotgun (WGS) entry which is preliminary data.</text>
</comment>